<dbReference type="SUPFAM" id="SSF53448">
    <property type="entry name" value="Nucleotide-diphospho-sugar transferases"/>
    <property type="match status" value="1"/>
</dbReference>
<dbReference type="InterPro" id="IPR005835">
    <property type="entry name" value="NTP_transferase_dom"/>
</dbReference>
<dbReference type="Gene3D" id="3.90.550.10">
    <property type="entry name" value="Spore Coat Polysaccharide Biosynthesis Protein SpsA, Chain A"/>
    <property type="match status" value="1"/>
</dbReference>
<evidence type="ECO:0000313" key="5">
    <source>
        <dbReference type="Proteomes" id="UP000607645"/>
    </source>
</evidence>
<feature type="domain" description="Mannose-1-phosphate guanyltransferase C-terminal" evidence="3">
    <location>
        <begin position="262"/>
        <end position="363"/>
    </location>
</feature>
<keyword evidence="4" id="KW-0808">Transferase</keyword>
<dbReference type="AlphaFoldDB" id="A0A8J6JCD4"/>
<dbReference type="InterPro" id="IPR016055">
    <property type="entry name" value="A-D-PHexomutase_a/b/a-I/II/III"/>
</dbReference>
<dbReference type="Gene3D" id="3.40.120.10">
    <property type="entry name" value="Alpha-D-Glucose-1,6-Bisphosphate, subunit A, domain 3"/>
    <property type="match status" value="1"/>
</dbReference>
<dbReference type="SUPFAM" id="SSF51161">
    <property type="entry name" value="Trimeric LpxA-like enzymes"/>
    <property type="match status" value="1"/>
</dbReference>
<reference evidence="4" key="1">
    <citation type="submission" date="2020-08" db="EMBL/GenBank/DDBJ databases">
        <title>Genome public.</title>
        <authorList>
            <person name="Liu C."/>
            <person name="Sun Q."/>
        </authorList>
    </citation>
    <scope>NUCLEOTIDE SEQUENCE</scope>
    <source>
        <strain evidence="4">NSJ-52</strain>
    </source>
</reference>
<dbReference type="Gene3D" id="2.160.10.10">
    <property type="entry name" value="Hexapeptide repeat proteins"/>
    <property type="match status" value="1"/>
</dbReference>
<dbReference type="Pfam" id="PF25087">
    <property type="entry name" value="GMPPB_C"/>
    <property type="match status" value="1"/>
</dbReference>
<dbReference type="Proteomes" id="UP000607645">
    <property type="component" value="Unassembled WGS sequence"/>
</dbReference>
<dbReference type="InterPro" id="IPR029044">
    <property type="entry name" value="Nucleotide-diphossugar_trans"/>
</dbReference>
<dbReference type="GO" id="GO:0016740">
    <property type="term" value="F:transferase activity"/>
    <property type="evidence" value="ECO:0007669"/>
    <property type="project" value="UniProtKB-KW"/>
</dbReference>
<comment type="caution">
    <text evidence="4">The sequence shown here is derived from an EMBL/GenBank/DDBJ whole genome shotgun (WGS) entry which is preliminary data.</text>
</comment>
<dbReference type="CDD" id="cd04181">
    <property type="entry name" value="NTP_transferase"/>
    <property type="match status" value="1"/>
</dbReference>
<dbReference type="SUPFAM" id="SSF53738">
    <property type="entry name" value="Phosphoglucomutase, first 3 domains"/>
    <property type="match status" value="1"/>
</dbReference>
<accession>A0A8J6JCD4</accession>
<dbReference type="InterPro" id="IPR056729">
    <property type="entry name" value="GMPPB_C"/>
</dbReference>
<dbReference type="RefSeq" id="WP_186918944.1">
    <property type="nucleotide sequence ID" value="NZ_JACOPQ010000005.1"/>
</dbReference>
<dbReference type="PANTHER" id="PTHR22572">
    <property type="entry name" value="SUGAR-1-PHOSPHATE GUANYL TRANSFERASE"/>
    <property type="match status" value="1"/>
</dbReference>
<dbReference type="Pfam" id="PF00483">
    <property type="entry name" value="NTP_transferase"/>
    <property type="match status" value="1"/>
</dbReference>
<dbReference type="EMBL" id="JACOPQ010000005">
    <property type="protein sequence ID" value="MBC5736901.1"/>
    <property type="molecule type" value="Genomic_DNA"/>
</dbReference>
<evidence type="ECO:0000313" key="4">
    <source>
        <dbReference type="EMBL" id="MBC5736901.1"/>
    </source>
</evidence>
<dbReference type="InterPro" id="IPR036900">
    <property type="entry name" value="A-D-PHexomutase_C_sf"/>
</dbReference>
<protein>
    <submittedName>
        <fullName evidence="4">NTP transferase domain-containing protein</fullName>
    </submittedName>
</protein>
<dbReference type="InterPro" id="IPR011004">
    <property type="entry name" value="Trimer_LpxA-like_sf"/>
</dbReference>
<sequence length="779" mass="82666">MKAVIMAGGEGTRLRPLSLGRPKPMTPLFDKPVMEHIITLLKSHGITDICVTLQYMPRAVTDYFGDGAELGVRLTYFVEEEPLGTAGSVKNCMSHLGEEDFLVISGDAVCDLDLSAAMGFHAARRSAATLVLYHHPTPLEYGLVLTDEEGRIRRFIEKPSWGQVLTNMVNTGIYLLTPRAMELVPEGWPFDFGKDLFPLLLERGEAMFGCAVDGYWCDMGDGPAYLRCVADALSGKVKLDLGAPRVASGVWAESPIPPTVEIVPPCYIGRGVTLGDGSLIGPDAAIGAGSCVGRRALVQNSALHAARVGDRATLYGAILCRDSSAGAGSVLNEGTALGEEAVLGRDAILMEGVKVWPNRAVEAGARLTASLTEGGLKGPLKFGDGGVIRGIIGEDLTPEALLLLGNALGTEGRVGLGHCGGEGAGMLAQAALSGMAAAGCRVYSHDGPCAASAAWLAGSYALPASLFVEQDGERAYLHLFDRRGLPLGRARERKLEGAMLRGEMHRVPARQVGQLERVGGVQAAYADDARHRARLKAGPMRPLTVCVPGESGGDDALAEALERLGCDVKRSFAPAVPAFRALHGGFQLMAWDEEGRELEPERMLTLVSLVEFQNGDGRVAVPAGAPVSIDLLAHGHGGVVLRLGRDGKEADERYENMPWLRDAVFAACRICARMGATGEALRTLDGKAPLFNLRRTEVPLAASRGDVMQAIAREVPGAESAGEGLRISSGDGWVYIAPLTRRPALRVVGESFDAETARELCGAVAEKARELDGRMKKEI</sequence>
<dbReference type="GO" id="GO:0005975">
    <property type="term" value="P:carbohydrate metabolic process"/>
    <property type="evidence" value="ECO:0007669"/>
    <property type="project" value="InterPro"/>
</dbReference>
<organism evidence="4 5">
    <name type="scientific">Lawsonibacter faecis</name>
    <dbReference type="NCBI Taxonomy" id="2763052"/>
    <lineage>
        <taxon>Bacteria</taxon>
        <taxon>Bacillati</taxon>
        <taxon>Bacillota</taxon>
        <taxon>Clostridia</taxon>
        <taxon>Eubacteriales</taxon>
        <taxon>Oscillospiraceae</taxon>
        <taxon>Lawsonibacter</taxon>
    </lineage>
</organism>
<dbReference type="InterPro" id="IPR050486">
    <property type="entry name" value="Mannose-1P_guanyltransferase"/>
</dbReference>
<comment type="similarity">
    <text evidence="1">Belongs to the transferase hexapeptide repeat family.</text>
</comment>
<gene>
    <name evidence="4" type="ORF">H8S62_07725</name>
</gene>
<dbReference type="SUPFAM" id="SSF55957">
    <property type="entry name" value="Phosphoglucomutase, C-terminal domain"/>
    <property type="match status" value="1"/>
</dbReference>
<evidence type="ECO:0000259" key="2">
    <source>
        <dbReference type="Pfam" id="PF00483"/>
    </source>
</evidence>
<keyword evidence="5" id="KW-1185">Reference proteome</keyword>
<proteinExistence type="inferred from homology"/>
<name>A0A8J6JCD4_9FIRM</name>
<feature type="domain" description="Nucleotidyl transferase" evidence="2">
    <location>
        <begin position="2"/>
        <end position="231"/>
    </location>
</feature>
<dbReference type="GO" id="GO:0016868">
    <property type="term" value="F:intramolecular phosphotransferase activity"/>
    <property type="evidence" value="ECO:0007669"/>
    <property type="project" value="InterPro"/>
</dbReference>
<evidence type="ECO:0000256" key="1">
    <source>
        <dbReference type="ARBA" id="ARBA00007274"/>
    </source>
</evidence>
<evidence type="ECO:0000259" key="3">
    <source>
        <dbReference type="Pfam" id="PF25087"/>
    </source>
</evidence>